<dbReference type="InterPro" id="IPR029034">
    <property type="entry name" value="Cystine-knot_cytokine"/>
</dbReference>
<evidence type="ECO:0000313" key="6">
    <source>
        <dbReference type="EMBL" id="KAJ7369790.1"/>
    </source>
</evidence>
<sequence>MQENLQLSLDIAVKGTKSLEIDGGDVSGNGGPLHPFLAVDTEEKQQVNRQKRQVVDECPVTQRTCCLHETEVNFHNINWNFVVYPESLTFSVCAGSCVSPGYYRKPEYRLKAFTRMNSPKHACCVPTTMDSVLFIIIDEFGEIETITIPNMKPRSCHCIV</sequence>
<organism evidence="6 7">
    <name type="scientific">Desmophyllum pertusum</name>
    <dbReference type="NCBI Taxonomy" id="174260"/>
    <lineage>
        <taxon>Eukaryota</taxon>
        <taxon>Metazoa</taxon>
        <taxon>Cnidaria</taxon>
        <taxon>Anthozoa</taxon>
        <taxon>Hexacorallia</taxon>
        <taxon>Scleractinia</taxon>
        <taxon>Caryophylliina</taxon>
        <taxon>Caryophylliidae</taxon>
        <taxon>Desmophyllum</taxon>
    </lineage>
</organism>
<comment type="similarity">
    <text evidence="2 4">Belongs to the TGF-beta family.</text>
</comment>
<evidence type="ECO:0000259" key="5">
    <source>
        <dbReference type="PROSITE" id="PS51362"/>
    </source>
</evidence>
<evidence type="ECO:0000313" key="7">
    <source>
        <dbReference type="Proteomes" id="UP001163046"/>
    </source>
</evidence>
<comment type="subcellular location">
    <subcellularLocation>
        <location evidence="1">Secreted</location>
    </subcellularLocation>
</comment>
<reference evidence="6" key="1">
    <citation type="submission" date="2023-01" db="EMBL/GenBank/DDBJ databases">
        <title>Genome assembly of the deep-sea coral Lophelia pertusa.</title>
        <authorList>
            <person name="Herrera S."/>
            <person name="Cordes E."/>
        </authorList>
    </citation>
    <scope>NUCLEOTIDE SEQUENCE</scope>
    <source>
        <strain evidence="6">USNM1676648</strain>
        <tissue evidence="6">Polyp</tissue>
    </source>
</reference>
<dbReference type="SUPFAM" id="SSF57501">
    <property type="entry name" value="Cystine-knot cytokines"/>
    <property type="match status" value="1"/>
</dbReference>
<dbReference type="EMBL" id="MU826886">
    <property type="protein sequence ID" value="KAJ7369790.1"/>
    <property type="molecule type" value="Genomic_DNA"/>
</dbReference>
<evidence type="ECO:0000256" key="1">
    <source>
        <dbReference type="ARBA" id="ARBA00004613"/>
    </source>
</evidence>
<dbReference type="GO" id="GO:0008083">
    <property type="term" value="F:growth factor activity"/>
    <property type="evidence" value="ECO:0007669"/>
    <property type="project" value="UniProtKB-KW"/>
</dbReference>
<dbReference type="PANTHER" id="PTHR11848">
    <property type="entry name" value="TGF-BETA FAMILY"/>
    <property type="match status" value="1"/>
</dbReference>
<name>A0A9W9YUW0_9CNID</name>
<keyword evidence="7" id="KW-1185">Reference proteome</keyword>
<comment type="caution">
    <text evidence="6">The sequence shown here is derived from an EMBL/GenBank/DDBJ whole genome shotgun (WGS) entry which is preliminary data.</text>
</comment>
<dbReference type="GO" id="GO:0005615">
    <property type="term" value="C:extracellular space"/>
    <property type="evidence" value="ECO:0007669"/>
    <property type="project" value="TreeGrafter"/>
</dbReference>
<keyword evidence="3" id="KW-0964">Secreted</keyword>
<dbReference type="PROSITE" id="PS51362">
    <property type="entry name" value="TGF_BETA_2"/>
    <property type="match status" value="1"/>
</dbReference>
<protein>
    <recommendedName>
        <fullName evidence="5">TGF-beta family profile domain-containing protein</fullName>
    </recommendedName>
</protein>
<keyword evidence="4" id="KW-0339">Growth factor</keyword>
<dbReference type="InterPro" id="IPR001839">
    <property type="entry name" value="TGF-b_C"/>
</dbReference>
<accession>A0A9W9YUW0</accession>
<evidence type="ECO:0000256" key="3">
    <source>
        <dbReference type="ARBA" id="ARBA00022525"/>
    </source>
</evidence>
<feature type="domain" description="TGF-beta family profile" evidence="5">
    <location>
        <begin position="49"/>
        <end position="159"/>
    </location>
</feature>
<dbReference type="Proteomes" id="UP001163046">
    <property type="component" value="Unassembled WGS sequence"/>
</dbReference>
<dbReference type="OrthoDB" id="8997642at2759"/>
<dbReference type="Gene3D" id="2.10.90.10">
    <property type="entry name" value="Cystine-knot cytokines"/>
    <property type="match status" value="1"/>
</dbReference>
<gene>
    <name evidence="6" type="ORF">OS493_036433</name>
</gene>
<proteinExistence type="inferred from homology"/>
<dbReference type="GO" id="GO:0005125">
    <property type="term" value="F:cytokine activity"/>
    <property type="evidence" value="ECO:0007669"/>
    <property type="project" value="TreeGrafter"/>
</dbReference>
<dbReference type="AlphaFoldDB" id="A0A9W9YUW0"/>
<dbReference type="InterPro" id="IPR015615">
    <property type="entry name" value="TGF-beta-rel"/>
</dbReference>
<evidence type="ECO:0000256" key="2">
    <source>
        <dbReference type="ARBA" id="ARBA00006656"/>
    </source>
</evidence>
<evidence type="ECO:0000256" key="4">
    <source>
        <dbReference type="RuleBase" id="RU000354"/>
    </source>
</evidence>
<dbReference type="SMART" id="SM00204">
    <property type="entry name" value="TGFB"/>
    <property type="match status" value="1"/>
</dbReference>
<dbReference type="Pfam" id="PF00019">
    <property type="entry name" value="TGF_beta"/>
    <property type="match status" value="1"/>
</dbReference>